<proteinExistence type="predicted"/>
<gene>
    <name evidence="1" type="ORF">BDN71DRAFT_1403371</name>
</gene>
<dbReference type="EMBL" id="MU154716">
    <property type="protein sequence ID" value="KAF9488380.1"/>
    <property type="molecule type" value="Genomic_DNA"/>
</dbReference>
<accession>A0A9P6DA75</accession>
<dbReference type="OrthoDB" id="3187773at2759"/>
<sequence>MPTSDEPDSSTGMWVVRPKMHGSRPTLEVIHLDTVMCGAYLLLQYGFGCLPEDFNYIDSLESFKAFFVNHFVDYHVHKLMMDK</sequence>
<comment type="caution">
    <text evidence="1">The sequence shown here is derived from an EMBL/GenBank/DDBJ whole genome shotgun (WGS) entry which is preliminary data.</text>
</comment>
<name>A0A9P6DA75_PLEER</name>
<reference evidence="1" key="1">
    <citation type="submission" date="2020-11" db="EMBL/GenBank/DDBJ databases">
        <authorList>
            <consortium name="DOE Joint Genome Institute"/>
            <person name="Ahrendt S."/>
            <person name="Riley R."/>
            <person name="Andreopoulos W."/>
            <person name="Labutti K."/>
            <person name="Pangilinan J."/>
            <person name="Ruiz-Duenas F.J."/>
            <person name="Barrasa J.M."/>
            <person name="Sanchez-Garcia M."/>
            <person name="Camarero S."/>
            <person name="Miyauchi S."/>
            <person name="Serrano A."/>
            <person name="Linde D."/>
            <person name="Babiker R."/>
            <person name="Drula E."/>
            <person name="Ayuso-Fernandez I."/>
            <person name="Pacheco R."/>
            <person name="Padilla G."/>
            <person name="Ferreira P."/>
            <person name="Barriuso J."/>
            <person name="Kellner H."/>
            <person name="Castanera R."/>
            <person name="Alfaro M."/>
            <person name="Ramirez L."/>
            <person name="Pisabarro A.G."/>
            <person name="Kuo A."/>
            <person name="Tritt A."/>
            <person name="Lipzen A."/>
            <person name="He G."/>
            <person name="Yan M."/>
            <person name="Ng V."/>
            <person name="Cullen D."/>
            <person name="Martin F."/>
            <person name="Rosso M.-N."/>
            <person name="Henrissat B."/>
            <person name="Hibbett D."/>
            <person name="Martinez A.T."/>
            <person name="Grigoriev I.V."/>
        </authorList>
    </citation>
    <scope>NUCLEOTIDE SEQUENCE</scope>
    <source>
        <strain evidence="1">ATCC 90797</strain>
    </source>
</reference>
<dbReference type="Proteomes" id="UP000807025">
    <property type="component" value="Unassembled WGS sequence"/>
</dbReference>
<keyword evidence="2" id="KW-1185">Reference proteome</keyword>
<organism evidence="1 2">
    <name type="scientific">Pleurotus eryngii</name>
    <name type="common">Boletus of the steppes</name>
    <dbReference type="NCBI Taxonomy" id="5323"/>
    <lineage>
        <taxon>Eukaryota</taxon>
        <taxon>Fungi</taxon>
        <taxon>Dikarya</taxon>
        <taxon>Basidiomycota</taxon>
        <taxon>Agaricomycotina</taxon>
        <taxon>Agaricomycetes</taxon>
        <taxon>Agaricomycetidae</taxon>
        <taxon>Agaricales</taxon>
        <taxon>Pleurotineae</taxon>
        <taxon>Pleurotaceae</taxon>
        <taxon>Pleurotus</taxon>
    </lineage>
</organism>
<protein>
    <submittedName>
        <fullName evidence="1">Uncharacterized protein</fullName>
    </submittedName>
</protein>
<dbReference type="AlphaFoldDB" id="A0A9P6DA75"/>
<evidence type="ECO:0000313" key="2">
    <source>
        <dbReference type="Proteomes" id="UP000807025"/>
    </source>
</evidence>
<evidence type="ECO:0000313" key="1">
    <source>
        <dbReference type="EMBL" id="KAF9488380.1"/>
    </source>
</evidence>